<evidence type="ECO:0000313" key="11">
    <source>
        <dbReference type="EMBL" id="SUB24912.1"/>
    </source>
</evidence>
<feature type="transmembrane region" description="Helical" evidence="9">
    <location>
        <begin position="20"/>
        <end position="40"/>
    </location>
</feature>
<evidence type="ECO:0000256" key="6">
    <source>
        <dbReference type="ARBA" id="ARBA00022989"/>
    </source>
</evidence>
<dbReference type="GO" id="GO:0043093">
    <property type="term" value="P:FtsZ-dependent cytokinesis"/>
    <property type="evidence" value="ECO:0007669"/>
    <property type="project" value="UniProtKB-UniRule"/>
</dbReference>
<comment type="function">
    <text evidence="9">Essential cell division protein. May link together the upstream cell division proteins, which are predominantly cytoplasmic, with the downstream cell division proteins, which are predominantly periplasmic. May control correct divisome assembly.</text>
</comment>
<keyword evidence="12" id="KW-1185">Reference proteome</keyword>
<comment type="subunit">
    <text evidence="9">Part of a complex composed of FtsB, FtsL and FtsQ.</text>
</comment>
<evidence type="ECO:0000313" key="12">
    <source>
        <dbReference type="Proteomes" id="UP000255098"/>
    </source>
</evidence>
<evidence type="ECO:0000256" key="3">
    <source>
        <dbReference type="ARBA" id="ARBA00022519"/>
    </source>
</evidence>
<dbReference type="Gene3D" id="3.10.20.310">
    <property type="entry name" value="membrane protein fhac"/>
    <property type="match status" value="1"/>
</dbReference>
<accession>A0A379AU54</accession>
<dbReference type="PANTHER" id="PTHR35851">
    <property type="entry name" value="CELL DIVISION PROTEIN FTSQ"/>
    <property type="match status" value="1"/>
</dbReference>
<gene>
    <name evidence="9 11" type="primary">ftsQ</name>
    <name evidence="11" type="ORF">NCTC11297_01983</name>
</gene>
<dbReference type="InterPro" id="IPR026579">
    <property type="entry name" value="FtsQ"/>
</dbReference>
<proteinExistence type="inferred from homology"/>
<dbReference type="GeneID" id="300134169"/>
<evidence type="ECO:0000259" key="10">
    <source>
        <dbReference type="PROSITE" id="PS51779"/>
    </source>
</evidence>
<comment type="similarity">
    <text evidence="9">Belongs to the FtsQ/DivIB family. FtsQ subfamily.</text>
</comment>
<keyword evidence="8 9" id="KW-0131">Cell cycle</keyword>
<protein>
    <recommendedName>
        <fullName evidence="9">Cell division protein FtsQ</fullName>
    </recommendedName>
</protein>
<dbReference type="Gene3D" id="3.40.50.11690">
    <property type="entry name" value="Cell division protein FtsQ/DivIB"/>
    <property type="match status" value="1"/>
</dbReference>
<name>A0A379AU54_AVIAV</name>
<dbReference type="PROSITE" id="PS51779">
    <property type="entry name" value="POTRA"/>
    <property type="match status" value="1"/>
</dbReference>
<dbReference type="PANTHER" id="PTHR35851:SF1">
    <property type="entry name" value="CELL DIVISION PROTEIN FTSQ"/>
    <property type="match status" value="1"/>
</dbReference>
<keyword evidence="7 9" id="KW-0472">Membrane</keyword>
<feature type="domain" description="POTRA" evidence="10">
    <location>
        <begin position="53"/>
        <end position="123"/>
    </location>
</feature>
<dbReference type="RefSeq" id="WP_115250023.1">
    <property type="nucleotide sequence ID" value="NZ_JBMMEL010000013.1"/>
</dbReference>
<dbReference type="GO" id="GO:0090529">
    <property type="term" value="P:cell septum assembly"/>
    <property type="evidence" value="ECO:0007669"/>
    <property type="project" value="InterPro"/>
</dbReference>
<evidence type="ECO:0000256" key="4">
    <source>
        <dbReference type="ARBA" id="ARBA00022618"/>
    </source>
</evidence>
<keyword evidence="3 9" id="KW-0997">Cell inner membrane</keyword>
<dbReference type="Proteomes" id="UP000255098">
    <property type="component" value="Unassembled WGS sequence"/>
</dbReference>
<dbReference type="EMBL" id="UGSP01000001">
    <property type="protein sequence ID" value="SUB24912.1"/>
    <property type="molecule type" value="Genomic_DNA"/>
</dbReference>
<evidence type="ECO:0000256" key="5">
    <source>
        <dbReference type="ARBA" id="ARBA00022692"/>
    </source>
</evidence>
<evidence type="ECO:0000256" key="9">
    <source>
        <dbReference type="HAMAP-Rule" id="MF_00911"/>
    </source>
</evidence>
<evidence type="ECO:0000256" key="1">
    <source>
        <dbReference type="ARBA" id="ARBA00004370"/>
    </source>
</evidence>
<dbReference type="Pfam" id="PF03799">
    <property type="entry name" value="FtsQ_DivIB_C"/>
    <property type="match status" value="1"/>
</dbReference>
<dbReference type="InterPro" id="IPR034746">
    <property type="entry name" value="POTRA"/>
</dbReference>
<reference evidence="11 12" key="1">
    <citation type="submission" date="2018-06" db="EMBL/GenBank/DDBJ databases">
        <authorList>
            <consortium name="Pathogen Informatics"/>
            <person name="Doyle S."/>
        </authorList>
    </citation>
    <scope>NUCLEOTIDE SEQUENCE [LARGE SCALE GENOMIC DNA]</scope>
    <source>
        <strain evidence="12">NCTC 11297</strain>
    </source>
</reference>
<keyword evidence="4 9" id="KW-0132">Cell division</keyword>
<evidence type="ECO:0000256" key="2">
    <source>
        <dbReference type="ARBA" id="ARBA00022475"/>
    </source>
</evidence>
<comment type="subcellular location">
    <subcellularLocation>
        <location evidence="9">Cell inner membrane</location>
        <topology evidence="9">Single-pass type II membrane protein</topology>
    </subcellularLocation>
    <subcellularLocation>
        <location evidence="1">Membrane</location>
    </subcellularLocation>
    <text evidence="9">Localizes to the division septum.</text>
</comment>
<dbReference type="InterPro" id="IPR045335">
    <property type="entry name" value="FtsQ_C_sf"/>
</dbReference>
<dbReference type="HAMAP" id="MF_00911">
    <property type="entry name" value="FtsQ_subfam"/>
    <property type="match status" value="1"/>
</dbReference>
<evidence type="ECO:0000256" key="7">
    <source>
        <dbReference type="ARBA" id="ARBA00023136"/>
    </source>
</evidence>
<dbReference type="AlphaFoldDB" id="A0A379AU54"/>
<dbReference type="GO" id="GO:0005886">
    <property type="term" value="C:plasma membrane"/>
    <property type="evidence" value="ECO:0007669"/>
    <property type="project" value="UniProtKB-SubCell"/>
</dbReference>
<dbReference type="Pfam" id="PF08478">
    <property type="entry name" value="POTRA_1"/>
    <property type="match status" value="1"/>
</dbReference>
<keyword evidence="5 9" id="KW-0812">Transmembrane</keyword>
<dbReference type="InterPro" id="IPR013685">
    <property type="entry name" value="POTRA_FtsQ_type"/>
</dbReference>
<keyword evidence="6 9" id="KW-1133">Transmembrane helix</keyword>
<dbReference type="InterPro" id="IPR005548">
    <property type="entry name" value="Cell_div_FtsQ/DivIB_C"/>
</dbReference>
<sequence length="254" mass="29188">MSLWHKATQNVRSGGQKSRIFVPVKLLVVLLCLGLFFYAYSNWQNWLEKLDDRPISGFNLVGSPTFTTDSDVREVIATMDDLKGFWGQDVNLVREQIQTMPWVKQAIVRKIWPDRLSILLSEYTPVAIWNDNEFVSPEGVVFKLPMDKLADKNLPQLAGPDYTSLAVLEAWKKIYSELKAKNLTLKSLRIDDREAWQLELENGVILKLGRGEWKSKLDRFVTIYPEIEVPENKRLAYVDLRYNVGAAVGLVDKE</sequence>
<evidence type="ECO:0000256" key="8">
    <source>
        <dbReference type="ARBA" id="ARBA00023306"/>
    </source>
</evidence>
<dbReference type="GO" id="GO:0032153">
    <property type="term" value="C:cell division site"/>
    <property type="evidence" value="ECO:0007669"/>
    <property type="project" value="UniProtKB-UniRule"/>
</dbReference>
<keyword evidence="2 9" id="KW-1003">Cell membrane</keyword>
<organism evidence="11 12">
    <name type="scientific">Avibacterium avium</name>
    <name type="common">Pasteurella avium</name>
    <dbReference type="NCBI Taxonomy" id="751"/>
    <lineage>
        <taxon>Bacteria</taxon>
        <taxon>Pseudomonadati</taxon>
        <taxon>Pseudomonadota</taxon>
        <taxon>Gammaproteobacteria</taxon>
        <taxon>Pasteurellales</taxon>
        <taxon>Pasteurellaceae</taxon>
        <taxon>Avibacterium</taxon>
    </lineage>
</organism>